<keyword evidence="3" id="KW-1185">Reference proteome</keyword>
<evidence type="ECO:0000313" key="3">
    <source>
        <dbReference type="Proteomes" id="UP001390339"/>
    </source>
</evidence>
<dbReference type="Proteomes" id="UP001390339">
    <property type="component" value="Unassembled WGS sequence"/>
</dbReference>
<sequence length="196" mass="20439">MSGHADDKSQQRPASMAPRGFQSSRPFQPQPQPLSLNTTSAGPKTSMRSASSSISSTSSTSPVEETIFSPSLLSPSPTATSALLSPLSPSSPTDADPVTHIHKNADGSLLMNSNYMSPASPVGEGFLDPRTMRRGAAARAPVRTTGGVVLGRRAPAAPRLHMDLQVSGGAELNVQVRGKVDMIFINTQGPHGGARR</sequence>
<feature type="compositionally biased region" description="Low complexity" evidence="1">
    <location>
        <begin position="69"/>
        <end position="96"/>
    </location>
</feature>
<proteinExistence type="predicted"/>
<organism evidence="2 3">
    <name type="scientific">Apiospora arundinis</name>
    <dbReference type="NCBI Taxonomy" id="335852"/>
    <lineage>
        <taxon>Eukaryota</taxon>
        <taxon>Fungi</taxon>
        <taxon>Dikarya</taxon>
        <taxon>Ascomycota</taxon>
        <taxon>Pezizomycotina</taxon>
        <taxon>Sordariomycetes</taxon>
        <taxon>Xylariomycetidae</taxon>
        <taxon>Amphisphaeriales</taxon>
        <taxon>Apiosporaceae</taxon>
        <taxon>Apiospora</taxon>
    </lineage>
</organism>
<feature type="compositionally biased region" description="Low complexity" evidence="1">
    <location>
        <begin position="45"/>
        <end position="61"/>
    </location>
</feature>
<feature type="region of interest" description="Disordered" evidence="1">
    <location>
        <begin position="1"/>
        <end position="101"/>
    </location>
</feature>
<gene>
    <name evidence="2" type="ORF">PGQ11_014995</name>
</gene>
<feature type="compositionally biased region" description="Polar residues" evidence="1">
    <location>
        <begin position="34"/>
        <end position="43"/>
    </location>
</feature>
<accession>A0ABR2HK30</accession>
<feature type="compositionally biased region" description="Basic and acidic residues" evidence="1">
    <location>
        <begin position="1"/>
        <end position="10"/>
    </location>
</feature>
<evidence type="ECO:0000313" key="2">
    <source>
        <dbReference type="EMBL" id="KAK8848515.1"/>
    </source>
</evidence>
<protein>
    <submittedName>
        <fullName evidence="2">Uncharacterized protein</fullName>
    </submittedName>
</protein>
<comment type="caution">
    <text evidence="2">The sequence shown here is derived from an EMBL/GenBank/DDBJ whole genome shotgun (WGS) entry which is preliminary data.</text>
</comment>
<dbReference type="EMBL" id="JAPCWZ010000010">
    <property type="protein sequence ID" value="KAK8848515.1"/>
    <property type="molecule type" value="Genomic_DNA"/>
</dbReference>
<evidence type="ECO:0000256" key="1">
    <source>
        <dbReference type="SAM" id="MobiDB-lite"/>
    </source>
</evidence>
<name>A0ABR2HK30_9PEZI</name>
<reference evidence="2 3" key="1">
    <citation type="journal article" date="2024" name="IMA Fungus">
        <title>Apiospora arundinis, a panoply of carbohydrate-active enzymes and secondary metabolites.</title>
        <authorList>
            <person name="Sorensen T."/>
            <person name="Petersen C."/>
            <person name="Muurmann A.T."/>
            <person name="Christiansen J.V."/>
            <person name="Brundto M.L."/>
            <person name="Overgaard C.K."/>
            <person name="Boysen A.T."/>
            <person name="Wollenberg R.D."/>
            <person name="Larsen T.O."/>
            <person name="Sorensen J.L."/>
            <person name="Nielsen K.L."/>
            <person name="Sondergaard T.E."/>
        </authorList>
    </citation>
    <scope>NUCLEOTIDE SEQUENCE [LARGE SCALE GENOMIC DNA]</scope>
    <source>
        <strain evidence="2 3">AAU 773</strain>
    </source>
</reference>